<dbReference type="InParanoid" id="A0A1Y1Y5B2"/>
<dbReference type="STRING" id="1314790.A0A1Y1Y5B2"/>
<dbReference type="OrthoDB" id="7694678at2759"/>
<evidence type="ECO:0000256" key="6">
    <source>
        <dbReference type="SAM" id="Phobius"/>
    </source>
</evidence>
<reference evidence="8 9" key="1">
    <citation type="submission" date="2016-07" db="EMBL/GenBank/DDBJ databases">
        <title>Pervasive Adenine N6-methylation of Active Genes in Fungi.</title>
        <authorList>
            <consortium name="DOE Joint Genome Institute"/>
            <person name="Mondo S.J."/>
            <person name="Dannebaum R.O."/>
            <person name="Kuo R.C."/>
            <person name="Labutti K."/>
            <person name="Haridas S."/>
            <person name="Kuo A."/>
            <person name="Salamov A."/>
            <person name="Ahrendt S.R."/>
            <person name="Lipzen A."/>
            <person name="Sullivan W."/>
            <person name="Andreopoulos W.B."/>
            <person name="Clum A."/>
            <person name="Lindquist E."/>
            <person name="Daum C."/>
            <person name="Ramamoorthy G.K."/>
            <person name="Gryganskyi A."/>
            <person name="Culley D."/>
            <person name="Magnuson J.K."/>
            <person name="James T.Y."/>
            <person name="O'Malley M.A."/>
            <person name="Stajich J.E."/>
            <person name="Spatafora J.W."/>
            <person name="Visel A."/>
            <person name="Grigoriev I.V."/>
        </authorList>
    </citation>
    <scope>NUCLEOTIDE SEQUENCE [LARGE SCALE GENOMIC DNA]</scope>
    <source>
        <strain evidence="8 9">CBS 931.73</strain>
    </source>
</reference>
<evidence type="ECO:0000256" key="1">
    <source>
        <dbReference type="ARBA" id="ARBA00004127"/>
    </source>
</evidence>
<dbReference type="PRINTS" id="PR01000">
    <property type="entry name" value="SREBPS2PTASE"/>
</dbReference>
<evidence type="ECO:0000256" key="5">
    <source>
        <dbReference type="ARBA" id="ARBA00032658"/>
    </source>
</evidence>
<keyword evidence="9" id="KW-1185">Reference proteome</keyword>
<protein>
    <recommendedName>
        <fullName evidence="5">Endopeptidase S2P</fullName>
    </recommendedName>
</protein>
<evidence type="ECO:0000256" key="3">
    <source>
        <dbReference type="ARBA" id="ARBA00022989"/>
    </source>
</evidence>
<dbReference type="InterPro" id="IPR008915">
    <property type="entry name" value="Peptidase_M50"/>
</dbReference>
<dbReference type="Pfam" id="PF02163">
    <property type="entry name" value="Peptidase_M50"/>
    <property type="match status" value="1"/>
</dbReference>
<name>A0A1Y1Y5B2_9FUNG</name>
<accession>A0A1Y1Y5B2</accession>
<keyword evidence="2 6" id="KW-0812">Transmembrane</keyword>
<evidence type="ECO:0000313" key="8">
    <source>
        <dbReference type="EMBL" id="ORX93210.1"/>
    </source>
</evidence>
<dbReference type="PANTHER" id="PTHR13325:SF3">
    <property type="entry name" value="MEMBRANE-BOUND TRANSCRIPTION FACTOR SITE-2 PROTEASE"/>
    <property type="match status" value="1"/>
</dbReference>
<comment type="caution">
    <text evidence="8">The sequence shown here is derived from an EMBL/GenBank/DDBJ whole genome shotgun (WGS) entry which is preliminary data.</text>
</comment>
<dbReference type="Proteomes" id="UP000193498">
    <property type="component" value="Unassembled WGS sequence"/>
</dbReference>
<feature type="transmembrane region" description="Helical" evidence="6">
    <location>
        <begin position="126"/>
        <end position="149"/>
    </location>
</feature>
<gene>
    <name evidence="8" type="ORF">K493DRAFT_316123</name>
</gene>
<feature type="transmembrane region" description="Helical" evidence="6">
    <location>
        <begin position="47"/>
        <end position="67"/>
    </location>
</feature>
<dbReference type="GO" id="GO:0031293">
    <property type="term" value="P:membrane protein intracellular domain proteolysis"/>
    <property type="evidence" value="ECO:0007669"/>
    <property type="project" value="TreeGrafter"/>
</dbReference>
<evidence type="ECO:0000313" key="9">
    <source>
        <dbReference type="Proteomes" id="UP000193498"/>
    </source>
</evidence>
<comment type="subcellular location">
    <subcellularLocation>
        <location evidence="1">Endomembrane system</location>
        <topology evidence="1">Multi-pass membrane protein</topology>
    </subcellularLocation>
</comment>
<feature type="transmembrane region" description="Helical" evidence="6">
    <location>
        <begin position="87"/>
        <end position="106"/>
    </location>
</feature>
<evidence type="ECO:0000259" key="7">
    <source>
        <dbReference type="Pfam" id="PF02163"/>
    </source>
</evidence>
<organism evidence="8 9">
    <name type="scientific">Basidiobolus meristosporus CBS 931.73</name>
    <dbReference type="NCBI Taxonomy" id="1314790"/>
    <lineage>
        <taxon>Eukaryota</taxon>
        <taxon>Fungi</taxon>
        <taxon>Fungi incertae sedis</taxon>
        <taxon>Zoopagomycota</taxon>
        <taxon>Entomophthoromycotina</taxon>
        <taxon>Basidiobolomycetes</taxon>
        <taxon>Basidiobolales</taxon>
        <taxon>Basidiobolaceae</taxon>
        <taxon>Basidiobolus</taxon>
    </lineage>
</organism>
<sequence length="443" mass="48898">MGLIALASWRVALLLGQRWLVTSGGIESGIPSDSIDPEQSGQVLIPMIPGVTLPLSHMVYYLLALFLSGLVHEMGHAVAAIGERVPVHSFGAFLIFLYPGAFVDISSRNLGLLTPFRKLRVICAGVWHNAVLFLIIWCLLSSGVIDLTFSLVGWSRIHPHDGVAVANIAQGSPLAAFLPQSSLITRLDDTPLDDGIDSWNRFLSGASLPNARQNRKGFCVLQPDSEAEPQDCCEISREYPFGKSHNESISCFTSLLEEQGNPARFACLPSIHTLTKGQRCQHNTDCDIYHRDGFTSGNCMVPYNPELNAKLLRIYFREPEWMTDSDDDKMVVFTGDYAEVWNTVRVGVLRPRWSFIPATLPLMVDTILRYILSFTLALSILNILPAYHLDGHHALSAILTMMFSAGEGNGPRRTVEKAVLMVTSFLMGWVIIGSLILVILGLY</sequence>
<dbReference type="EMBL" id="MCFE01000243">
    <property type="protein sequence ID" value="ORX93210.1"/>
    <property type="molecule type" value="Genomic_DNA"/>
</dbReference>
<feature type="transmembrane region" description="Helical" evidence="6">
    <location>
        <begin position="418"/>
        <end position="442"/>
    </location>
</feature>
<dbReference type="PANTHER" id="PTHR13325">
    <property type="entry name" value="PROTEASE M50 MEMBRANE-BOUND TRANSCRIPTION FACTOR SITE 2 PROTEASE"/>
    <property type="match status" value="1"/>
</dbReference>
<evidence type="ECO:0000256" key="4">
    <source>
        <dbReference type="ARBA" id="ARBA00023136"/>
    </source>
</evidence>
<feature type="domain" description="Peptidase M50" evidence="7">
    <location>
        <begin position="60"/>
        <end position="425"/>
    </location>
</feature>
<dbReference type="GO" id="GO:0016020">
    <property type="term" value="C:membrane"/>
    <property type="evidence" value="ECO:0007669"/>
    <property type="project" value="InterPro"/>
</dbReference>
<feature type="transmembrane region" description="Helical" evidence="6">
    <location>
        <begin position="367"/>
        <end position="387"/>
    </location>
</feature>
<keyword evidence="3 6" id="KW-1133">Transmembrane helix</keyword>
<dbReference type="GO" id="GO:0004222">
    <property type="term" value="F:metalloendopeptidase activity"/>
    <property type="evidence" value="ECO:0007669"/>
    <property type="project" value="InterPro"/>
</dbReference>
<dbReference type="AlphaFoldDB" id="A0A1Y1Y5B2"/>
<dbReference type="GO" id="GO:1905897">
    <property type="term" value="P:regulation of response to endoplasmic reticulum stress"/>
    <property type="evidence" value="ECO:0007669"/>
    <property type="project" value="TreeGrafter"/>
</dbReference>
<evidence type="ECO:0000256" key="2">
    <source>
        <dbReference type="ARBA" id="ARBA00022692"/>
    </source>
</evidence>
<dbReference type="GO" id="GO:0005737">
    <property type="term" value="C:cytoplasm"/>
    <property type="evidence" value="ECO:0007669"/>
    <property type="project" value="TreeGrafter"/>
</dbReference>
<keyword evidence="4 6" id="KW-0472">Membrane</keyword>
<dbReference type="InterPro" id="IPR001193">
    <property type="entry name" value="MBTPS2"/>
</dbReference>
<dbReference type="GO" id="GO:0012505">
    <property type="term" value="C:endomembrane system"/>
    <property type="evidence" value="ECO:0007669"/>
    <property type="project" value="UniProtKB-SubCell"/>
</dbReference>
<proteinExistence type="predicted"/>